<gene>
    <name evidence="1" type="ORF">K8V05_06155</name>
</gene>
<reference evidence="1" key="2">
    <citation type="submission" date="2021-09" db="EMBL/GenBank/DDBJ databases">
        <authorList>
            <person name="Gilroy R."/>
        </authorList>
    </citation>
    <scope>NUCLEOTIDE SEQUENCE</scope>
    <source>
        <strain evidence="1">6966</strain>
    </source>
</reference>
<evidence type="ECO:0000313" key="2">
    <source>
        <dbReference type="Proteomes" id="UP000742098"/>
    </source>
</evidence>
<proteinExistence type="predicted"/>
<reference evidence="1" key="1">
    <citation type="journal article" date="2021" name="PeerJ">
        <title>Extensive microbial diversity within the chicken gut microbiome revealed by metagenomics and culture.</title>
        <authorList>
            <person name="Gilroy R."/>
            <person name="Ravi A."/>
            <person name="Getino M."/>
            <person name="Pursley I."/>
            <person name="Horton D.L."/>
            <person name="Alikhan N.F."/>
            <person name="Baker D."/>
            <person name="Gharbi K."/>
            <person name="Hall N."/>
            <person name="Watson M."/>
            <person name="Adriaenssens E.M."/>
            <person name="Foster-Nyarko E."/>
            <person name="Jarju S."/>
            <person name="Secka A."/>
            <person name="Antonio M."/>
            <person name="Oren A."/>
            <person name="Chaudhuri R.R."/>
            <person name="La Ragione R."/>
            <person name="Hildebrand F."/>
            <person name="Pallen M.J."/>
        </authorList>
    </citation>
    <scope>NUCLEOTIDE SEQUENCE</scope>
    <source>
        <strain evidence="1">6966</strain>
    </source>
</reference>
<dbReference type="Proteomes" id="UP000742098">
    <property type="component" value="Unassembled WGS sequence"/>
</dbReference>
<feature type="non-terminal residue" evidence="1">
    <location>
        <position position="1"/>
    </location>
</feature>
<dbReference type="EMBL" id="DYVS01000105">
    <property type="protein sequence ID" value="HJF70318.1"/>
    <property type="molecule type" value="Genomic_DNA"/>
</dbReference>
<comment type="caution">
    <text evidence="1">The sequence shown here is derived from an EMBL/GenBank/DDBJ whole genome shotgun (WGS) entry which is preliminary data.</text>
</comment>
<protein>
    <submittedName>
        <fullName evidence="1">Uncharacterized protein</fullName>
    </submittedName>
</protein>
<organism evidence="1 2">
    <name type="scientific">Butyricimonas virosa</name>
    <dbReference type="NCBI Taxonomy" id="544645"/>
    <lineage>
        <taxon>Bacteria</taxon>
        <taxon>Pseudomonadati</taxon>
        <taxon>Bacteroidota</taxon>
        <taxon>Bacteroidia</taxon>
        <taxon>Bacteroidales</taxon>
        <taxon>Odoribacteraceae</taxon>
        <taxon>Butyricimonas</taxon>
    </lineage>
</organism>
<evidence type="ECO:0000313" key="1">
    <source>
        <dbReference type="EMBL" id="HJF70318.1"/>
    </source>
</evidence>
<accession>A0A921H3Z0</accession>
<dbReference type="AlphaFoldDB" id="A0A921H3Z0"/>
<name>A0A921H3Z0_9BACT</name>
<sequence>NDKIREYMTRMTMSADGGFRLSVFAINELLGKQQYITEESLREGFEFVKAKQEKEIEESDFTTNEEKEVEKKRRELFLKLLEEQVKLYLKSQHRLL</sequence>